<feature type="domain" description="Ubiquitin-like protease family profile" evidence="4">
    <location>
        <begin position="1"/>
        <end position="86"/>
    </location>
</feature>
<keyword evidence="2" id="KW-0645">Protease</keyword>
<dbReference type="OrthoDB" id="1939479at2759"/>
<dbReference type="Pfam" id="PF02902">
    <property type="entry name" value="Peptidase_C48"/>
    <property type="match status" value="1"/>
</dbReference>
<comment type="similarity">
    <text evidence="1">Belongs to the peptidase C48 family.</text>
</comment>
<organism evidence="5 6">
    <name type="scientific">Daphnia pulex</name>
    <name type="common">Water flea</name>
    <dbReference type="NCBI Taxonomy" id="6669"/>
    <lineage>
        <taxon>Eukaryota</taxon>
        <taxon>Metazoa</taxon>
        <taxon>Ecdysozoa</taxon>
        <taxon>Arthropoda</taxon>
        <taxon>Crustacea</taxon>
        <taxon>Branchiopoda</taxon>
        <taxon>Diplostraca</taxon>
        <taxon>Cladocera</taxon>
        <taxon>Anomopoda</taxon>
        <taxon>Daphniidae</taxon>
        <taxon>Daphnia</taxon>
    </lineage>
</organism>
<keyword evidence="6" id="KW-1185">Reference proteome</keyword>
<dbReference type="EMBL" id="GL732595">
    <property type="protein sequence ID" value="EFX72852.1"/>
    <property type="molecule type" value="Genomic_DNA"/>
</dbReference>
<sequence>RKRQKGCRPKRSMSSFFPVKLKKLGYCGLPRWMIDKDFSTVDMIFVPVNVKNNHWSLVVVNTKTFVLKLYDSLVRIEEIAGYMELL</sequence>
<dbReference type="Proteomes" id="UP000000305">
    <property type="component" value="Unassembled WGS sequence"/>
</dbReference>
<dbReference type="InterPro" id="IPR038765">
    <property type="entry name" value="Papain-like_cys_pep_sf"/>
</dbReference>
<name>E9H5Y3_DAPPU</name>
<dbReference type="AlphaFoldDB" id="E9H5Y3"/>
<evidence type="ECO:0000313" key="6">
    <source>
        <dbReference type="Proteomes" id="UP000000305"/>
    </source>
</evidence>
<evidence type="ECO:0000256" key="3">
    <source>
        <dbReference type="ARBA" id="ARBA00022801"/>
    </source>
</evidence>
<dbReference type="GO" id="GO:0006508">
    <property type="term" value="P:proteolysis"/>
    <property type="evidence" value="ECO:0007669"/>
    <property type="project" value="UniProtKB-KW"/>
</dbReference>
<evidence type="ECO:0000256" key="1">
    <source>
        <dbReference type="ARBA" id="ARBA00005234"/>
    </source>
</evidence>
<dbReference type="PROSITE" id="PS50600">
    <property type="entry name" value="ULP_PROTEASE"/>
    <property type="match status" value="1"/>
</dbReference>
<keyword evidence="3" id="KW-0378">Hydrolase</keyword>
<protein>
    <recommendedName>
        <fullName evidence="4">Ubiquitin-like protease family profile domain-containing protein</fullName>
    </recommendedName>
</protein>
<dbReference type="MEROPS" id="C48.011"/>
<accession>E9H5Y3</accession>
<gene>
    <name evidence="5" type="ORF">DAPPUDRAFT_58492</name>
</gene>
<evidence type="ECO:0000256" key="2">
    <source>
        <dbReference type="ARBA" id="ARBA00022670"/>
    </source>
</evidence>
<dbReference type="GO" id="GO:0008234">
    <property type="term" value="F:cysteine-type peptidase activity"/>
    <property type="evidence" value="ECO:0007669"/>
    <property type="project" value="InterPro"/>
</dbReference>
<dbReference type="STRING" id="6669.E9H5Y3"/>
<evidence type="ECO:0000313" key="5">
    <source>
        <dbReference type="EMBL" id="EFX72852.1"/>
    </source>
</evidence>
<dbReference type="HOGENOM" id="CLU_2504204_0_0_1"/>
<dbReference type="Gene3D" id="3.30.310.130">
    <property type="entry name" value="Ubiquitin-related"/>
    <property type="match status" value="1"/>
</dbReference>
<proteinExistence type="inferred from homology"/>
<evidence type="ECO:0000259" key="4">
    <source>
        <dbReference type="PROSITE" id="PS50600"/>
    </source>
</evidence>
<reference evidence="5 6" key="1">
    <citation type="journal article" date="2011" name="Science">
        <title>The ecoresponsive genome of Daphnia pulex.</title>
        <authorList>
            <person name="Colbourne J.K."/>
            <person name="Pfrender M.E."/>
            <person name="Gilbert D."/>
            <person name="Thomas W.K."/>
            <person name="Tucker A."/>
            <person name="Oakley T.H."/>
            <person name="Tokishita S."/>
            <person name="Aerts A."/>
            <person name="Arnold G.J."/>
            <person name="Basu M.K."/>
            <person name="Bauer D.J."/>
            <person name="Caceres C.E."/>
            <person name="Carmel L."/>
            <person name="Casola C."/>
            <person name="Choi J.H."/>
            <person name="Detter J.C."/>
            <person name="Dong Q."/>
            <person name="Dusheyko S."/>
            <person name="Eads B.D."/>
            <person name="Frohlich T."/>
            <person name="Geiler-Samerotte K.A."/>
            <person name="Gerlach D."/>
            <person name="Hatcher P."/>
            <person name="Jogdeo S."/>
            <person name="Krijgsveld J."/>
            <person name="Kriventseva E.V."/>
            <person name="Kultz D."/>
            <person name="Laforsch C."/>
            <person name="Lindquist E."/>
            <person name="Lopez J."/>
            <person name="Manak J.R."/>
            <person name="Muller J."/>
            <person name="Pangilinan J."/>
            <person name="Patwardhan R.P."/>
            <person name="Pitluck S."/>
            <person name="Pritham E.J."/>
            <person name="Rechtsteiner A."/>
            <person name="Rho M."/>
            <person name="Rogozin I.B."/>
            <person name="Sakarya O."/>
            <person name="Salamov A."/>
            <person name="Schaack S."/>
            <person name="Shapiro H."/>
            <person name="Shiga Y."/>
            <person name="Skalitzky C."/>
            <person name="Smith Z."/>
            <person name="Souvorov A."/>
            <person name="Sung W."/>
            <person name="Tang Z."/>
            <person name="Tsuchiya D."/>
            <person name="Tu H."/>
            <person name="Vos H."/>
            <person name="Wang M."/>
            <person name="Wolf Y.I."/>
            <person name="Yamagata H."/>
            <person name="Yamada T."/>
            <person name="Ye Y."/>
            <person name="Shaw J.R."/>
            <person name="Andrews J."/>
            <person name="Crease T.J."/>
            <person name="Tang H."/>
            <person name="Lucas S.M."/>
            <person name="Robertson H.M."/>
            <person name="Bork P."/>
            <person name="Koonin E.V."/>
            <person name="Zdobnov E.M."/>
            <person name="Grigoriev I.V."/>
            <person name="Lynch M."/>
            <person name="Boore J.L."/>
        </authorList>
    </citation>
    <scope>NUCLEOTIDE SEQUENCE [LARGE SCALE GENOMIC DNA]</scope>
</reference>
<dbReference type="InParanoid" id="E9H5Y3"/>
<dbReference type="InterPro" id="IPR003653">
    <property type="entry name" value="Peptidase_C48_C"/>
</dbReference>
<feature type="non-terminal residue" evidence="5">
    <location>
        <position position="1"/>
    </location>
</feature>
<dbReference type="KEGG" id="dpx:DAPPUDRAFT_58492"/>
<dbReference type="SUPFAM" id="SSF54001">
    <property type="entry name" value="Cysteine proteinases"/>
    <property type="match status" value="1"/>
</dbReference>